<dbReference type="GO" id="GO:0004386">
    <property type="term" value="F:helicase activity"/>
    <property type="evidence" value="ECO:0007669"/>
    <property type="project" value="UniProtKB-KW"/>
</dbReference>
<reference evidence="2 3" key="1">
    <citation type="journal article" date="2021" name="PeerJ">
        <title>Analysis of 44 Vibrio anguillarum genomes reveals high genetic diversity.</title>
        <authorList>
            <person name="Hansen M.J."/>
            <person name="Dalsgaard I."/>
        </authorList>
    </citation>
    <scope>NUCLEOTIDE SEQUENCE [LARGE SCALE GENOMIC DNA]</scope>
    <source>
        <strain evidence="2 3">040915-1/1B</strain>
    </source>
</reference>
<keyword evidence="2" id="KW-0347">Helicase</keyword>
<keyword evidence="3" id="KW-1185">Reference proteome</keyword>
<organism evidence="2 3">
    <name type="scientific">Vibrio anguillarum</name>
    <name type="common">Listonella anguillarum</name>
    <dbReference type="NCBI Taxonomy" id="55601"/>
    <lineage>
        <taxon>Bacteria</taxon>
        <taxon>Pseudomonadati</taxon>
        <taxon>Pseudomonadota</taxon>
        <taxon>Gammaproteobacteria</taxon>
        <taxon>Vibrionales</taxon>
        <taxon>Vibrionaceae</taxon>
        <taxon>Vibrio</taxon>
    </lineage>
</organism>
<feature type="non-terminal residue" evidence="2">
    <location>
        <position position="1"/>
    </location>
</feature>
<evidence type="ECO:0000313" key="3">
    <source>
        <dbReference type="Proteomes" id="UP000726136"/>
    </source>
</evidence>
<comment type="caution">
    <text evidence="2">The sequence shown here is derived from an EMBL/GenBank/DDBJ whole genome shotgun (WGS) entry which is preliminary data.</text>
</comment>
<gene>
    <name evidence="2" type="ORF">EAY46_25810</name>
</gene>
<proteinExistence type="predicted"/>
<feature type="non-terminal residue" evidence="2">
    <location>
        <position position="308"/>
    </location>
</feature>
<keyword evidence="2" id="KW-0547">Nucleotide-binding</keyword>
<keyword evidence="2" id="KW-0067">ATP-binding</keyword>
<keyword evidence="2" id="KW-0378">Hydrolase</keyword>
<dbReference type="Proteomes" id="UP000726136">
    <property type="component" value="Unassembled WGS sequence"/>
</dbReference>
<accession>A0ABR9ZDA3</accession>
<dbReference type="SMART" id="SM00491">
    <property type="entry name" value="HELICc2"/>
    <property type="match status" value="1"/>
</dbReference>
<protein>
    <submittedName>
        <fullName evidence="2">Helicase</fullName>
    </submittedName>
</protein>
<evidence type="ECO:0000259" key="1">
    <source>
        <dbReference type="SMART" id="SM00491"/>
    </source>
</evidence>
<sequence>VVIAPSTYRANQWEDLADLILNSSNISEGVARLKTQHVGLVVLNNRYDGIDLPQAACRLLVIDGLPDARNLIDRVKQSSLMSSNYDNVEKIQRIEQGMGRGVRSSDDYCVVLLTGKGLTSTIYTDNAIDNFSPATRTQMNISESVTAQVADKPASELEQLMDYCLLQDSQWVGYSKGQLAQLTYSERTESKSIKLSLYEAYLAAIRGDVYGASRIIEATANACNDNALKGYLKQVLAEYTNINDESQAQLILLNANTYNQRLLKPLSGLSYTKVNDLTQEQAEQCSSYLSGKFLLKNKMIIFANAVID</sequence>
<dbReference type="InterPro" id="IPR006555">
    <property type="entry name" value="ATP-dep_Helicase_C"/>
</dbReference>
<name>A0ABR9ZDA3_VIBAN</name>
<dbReference type="Pfam" id="PF13307">
    <property type="entry name" value="Helicase_C_2"/>
    <property type="match status" value="1"/>
</dbReference>
<dbReference type="EMBL" id="RDPI01000774">
    <property type="protein sequence ID" value="MBF4376400.1"/>
    <property type="molecule type" value="Genomic_DNA"/>
</dbReference>
<dbReference type="InterPro" id="IPR027417">
    <property type="entry name" value="P-loop_NTPase"/>
</dbReference>
<feature type="domain" description="ATP-dependent helicase C-terminal" evidence="1">
    <location>
        <begin position="1"/>
        <end position="120"/>
    </location>
</feature>
<evidence type="ECO:0000313" key="2">
    <source>
        <dbReference type="EMBL" id="MBF4376400.1"/>
    </source>
</evidence>
<dbReference type="Gene3D" id="3.40.50.300">
    <property type="entry name" value="P-loop containing nucleotide triphosphate hydrolases"/>
    <property type="match status" value="1"/>
</dbReference>